<name>A0ABZ0NY29_CERBT</name>
<gene>
    <name evidence="2" type="ORF">RHO25_009013</name>
</gene>
<feature type="compositionally biased region" description="Basic and acidic residues" evidence="1">
    <location>
        <begin position="103"/>
        <end position="115"/>
    </location>
</feature>
<dbReference type="EMBL" id="CP134188">
    <property type="protein sequence ID" value="WPB04367.1"/>
    <property type="molecule type" value="Genomic_DNA"/>
</dbReference>
<protein>
    <submittedName>
        <fullName evidence="2">Uncharacterized protein</fullName>
    </submittedName>
</protein>
<sequence>MSDTEDEYEQMLVKALQLALEEDQEEREQNQNQNHRGTEHKQIESRKKLVPKSRRPVSKIEKQEHSKANENQSEEHPKHAKEQNETPNGSNVCDEVATNKATSGKDHNDEAHNDENMTQGDENQDQPISTPDKKSTTRPIFTTPFAVPAGNLQTLKLLWTAKTEMADIPGGILPEQKGT</sequence>
<dbReference type="RefSeq" id="XP_023460797.2">
    <property type="nucleotide sequence ID" value="XM_023604796.2"/>
</dbReference>
<feature type="compositionally biased region" description="Polar residues" evidence="1">
    <location>
        <begin position="116"/>
        <end position="129"/>
    </location>
</feature>
<feature type="compositionally biased region" description="Basic and acidic residues" evidence="1">
    <location>
        <begin position="36"/>
        <end position="47"/>
    </location>
</feature>
<accession>A0ABZ0NY29</accession>
<proteinExistence type="predicted"/>
<evidence type="ECO:0000313" key="3">
    <source>
        <dbReference type="Proteomes" id="UP001302367"/>
    </source>
</evidence>
<feature type="compositionally biased region" description="Basic residues" evidence="1">
    <location>
        <begin position="48"/>
        <end position="57"/>
    </location>
</feature>
<evidence type="ECO:0000313" key="2">
    <source>
        <dbReference type="EMBL" id="WPB04367.1"/>
    </source>
</evidence>
<feature type="region of interest" description="Disordered" evidence="1">
    <location>
        <begin position="17"/>
        <end position="144"/>
    </location>
</feature>
<dbReference type="Proteomes" id="UP001302367">
    <property type="component" value="Chromosome 5"/>
</dbReference>
<dbReference type="GeneID" id="35435790"/>
<reference evidence="2 3" key="1">
    <citation type="submission" date="2023-09" db="EMBL/GenBank/DDBJ databases">
        <title>Complete-Gapless Cercospora beticola genome.</title>
        <authorList>
            <person name="Wyatt N.A."/>
            <person name="Spanner R.E."/>
            <person name="Bolton M.D."/>
        </authorList>
    </citation>
    <scope>NUCLEOTIDE SEQUENCE [LARGE SCALE GENOMIC DNA]</scope>
    <source>
        <strain evidence="2">Cb09-40</strain>
    </source>
</reference>
<keyword evidence="3" id="KW-1185">Reference proteome</keyword>
<organism evidence="2 3">
    <name type="scientific">Cercospora beticola</name>
    <name type="common">Sugarbeet leaf spot fungus</name>
    <dbReference type="NCBI Taxonomy" id="122368"/>
    <lineage>
        <taxon>Eukaryota</taxon>
        <taxon>Fungi</taxon>
        <taxon>Dikarya</taxon>
        <taxon>Ascomycota</taxon>
        <taxon>Pezizomycotina</taxon>
        <taxon>Dothideomycetes</taxon>
        <taxon>Dothideomycetidae</taxon>
        <taxon>Mycosphaerellales</taxon>
        <taxon>Mycosphaerellaceae</taxon>
        <taxon>Cercospora</taxon>
    </lineage>
</organism>
<feature type="compositionally biased region" description="Basic and acidic residues" evidence="1">
    <location>
        <begin position="58"/>
        <end position="84"/>
    </location>
</feature>
<evidence type="ECO:0000256" key="1">
    <source>
        <dbReference type="SAM" id="MobiDB-lite"/>
    </source>
</evidence>